<dbReference type="AlphaFoldDB" id="A0A1H9P0T8"/>
<dbReference type="Pfam" id="PF04238">
    <property type="entry name" value="DUF420"/>
    <property type="match status" value="1"/>
</dbReference>
<keyword evidence="3" id="KW-1185">Reference proteome</keyword>
<dbReference type="STRING" id="1601833.SAMN05518684_10195"/>
<feature type="transmembrane region" description="Helical" evidence="1">
    <location>
        <begin position="161"/>
        <end position="180"/>
    </location>
</feature>
<evidence type="ECO:0000256" key="1">
    <source>
        <dbReference type="SAM" id="Phobius"/>
    </source>
</evidence>
<dbReference type="InterPro" id="IPR007352">
    <property type="entry name" value="DUF420"/>
</dbReference>
<keyword evidence="1" id="KW-0812">Transmembrane</keyword>
<keyword evidence="1" id="KW-1133">Transmembrane helix</keyword>
<name>A0A1H9P0T8_9BACI</name>
<dbReference type="PANTHER" id="PTHR37692">
    <property type="entry name" value="HYPOTHETICAL MEMBRANE SPANNING PROTEIN"/>
    <property type="match status" value="1"/>
</dbReference>
<sequence length="182" mass="21196">MIRRFWNLLVKYHIRTVIVITLVVNMLVILLSFLPGYVGDFPPWVTRLPLLNAVLNSFTFIFLMLALLAILRRKIILHQRFIYAAFTTTAVFLISYVTFHFMAESTPYGGTGFIAGFYYFILITHIILAAVIVPLALMSFFTGYKDMRAVHRKWVRWTMPLWLYVSATGVLVYVMISPYYTF</sequence>
<feature type="transmembrane region" description="Helical" evidence="1">
    <location>
        <begin position="12"/>
        <end position="38"/>
    </location>
</feature>
<feature type="transmembrane region" description="Helical" evidence="1">
    <location>
        <begin position="115"/>
        <end position="141"/>
    </location>
</feature>
<dbReference type="PANTHER" id="PTHR37692:SF1">
    <property type="entry name" value="DUF420 DOMAIN-CONTAINING PROTEIN"/>
    <property type="match status" value="1"/>
</dbReference>
<feature type="transmembrane region" description="Helical" evidence="1">
    <location>
        <begin position="83"/>
        <end position="103"/>
    </location>
</feature>
<keyword evidence="1" id="KW-0472">Membrane</keyword>
<proteinExistence type="predicted"/>
<evidence type="ECO:0000313" key="3">
    <source>
        <dbReference type="Proteomes" id="UP000198571"/>
    </source>
</evidence>
<protein>
    <submittedName>
        <fullName evidence="2">Putative membrane protein</fullName>
    </submittedName>
</protein>
<organism evidence="2 3">
    <name type="scientific">Salipaludibacillus aurantiacus</name>
    <dbReference type="NCBI Taxonomy" id="1601833"/>
    <lineage>
        <taxon>Bacteria</taxon>
        <taxon>Bacillati</taxon>
        <taxon>Bacillota</taxon>
        <taxon>Bacilli</taxon>
        <taxon>Bacillales</taxon>
        <taxon>Bacillaceae</taxon>
    </lineage>
</organism>
<feature type="transmembrane region" description="Helical" evidence="1">
    <location>
        <begin position="50"/>
        <end position="71"/>
    </location>
</feature>
<gene>
    <name evidence="2" type="ORF">SAMN05518684_10195</name>
</gene>
<reference evidence="3" key="1">
    <citation type="submission" date="2016-10" db="EMBL/GenBank/DDBJ databases">
        <authorList>
            <person name="Varghese N."/>
            <person name="Submissions S."/>
        </authorList>
    </citation>
    <scope>NUCLEOTIDE SEQUENCE [LARGE SCALE GENOMIC DNA]</scope>
    <source>
        <strain evidence="3">S9</strain>
    </source>
</reference>
<accession>A0A1H9P0T8</accession>
<dbReference type="EMBL" id="FOGT01000001">
    <property type="protein sequence ID" value="SER41798.1"/>
    <property type="molecule type" value="Genomic_DNA"/>
</dbReference>
<dbReference type="Proteomes" id="UP000198571">
    <property type="component" value="Unassembled WGS sequence"/>
</dbReference>
<evidence type="ECO:0000313" key="2">
    <source>
        <dbReference type="EMBL" id="SER41798.1"/>
    </source>
</evidence>